<dbReference type="PANTHER" id="PTHR30363">
    <property type="entry name" value="HTH-TYPE TRANSCRIPTIONAL REGULATOR SRLR-RELATED"/>
    <property type="match status" value="1"/>
</dbReference>
<dbReference type="InterPro" id="IPR050313">
    <property type="entry name" value="Carb_Metab_HTH_regulators"/>
</dbReference>
<reference evidence="1 2" key="1">
    <citation type="submission" date="2022-10" db="EMBL/GenBank/DDBJ databases">
        <title>Comparative genomic analysis of Cohnella hashimotonis sp. nov., isolated from the International Space Station.</title>
        <authorList>
            <person name="Simpson A."/>
            <person name="Venkateswaran K."/>
        </authorList>
    </citation>
    <scope>NUCLEOTIDE SEQUENCE [LARGE SCALE GENOMIC DNA]</scope>
    <source>
        <strain evidence="1 2">DSM 18997</strain>
    </source>
</reference>
<dbReference type="Proteomes" id="UP001153387">
    <property type="component" value="Unassembled WGS sequence"/>
</dbReference>
<dbReference type="PANTHER" id="PTHR30363:SF28">
    <property type="entry name" value="TRANSCRIPTIONAL REGULATORY PROTEIN-RELATED"/>
    <property type="match status" value="1"/>
</dbReference>
<proteinExistence type="predicted"/>
<gene>
    <name evidence="1" type="ORF">OMP38_21195</name>
</gene>
<dbReference type="AlphaFoldDB" id="A0A9X4KJ81"/>
<dbReference type="Pfam" id="PF13412">
    <property type="entry name" value="HTH_24"/>
    <property type="match status" value="1"/>
</dbReference>
<dbReference type="RefSeq" id="WP_277566928.1">
    <property type="nucleotide sequence ID" value="NZ_JAPDHZ010000004.1"/>
</dbReference>
<accession>A0A9X4KJ81</accession>
<name>A0A9X4KJ81_9BACL</name>
<keyword evidence="2" id="KW-1185">Reference proteome</keyword>
<protein>
    <submittedName>
        <fullName evidence="1">Winged helix-turn-helix transcriptional regulator</fullName>
    </submittedName>
</protein>
<dbReference type="EMBL" id="JAPDHZ010000004">
    <property type="protein sequence ID" value="MDG0793088.1"/>
    <property type="molecule type" value="Genomic_DNA"/>
</dbReference>
<dbReference type="InterPro" id="IPR036388">
    <property type="entry name" value="WH-like_DNA-bd_sf"/>
</dbReference>
<comment type="caution">
    <text evidence="1">The sequence shown here is derived from an EMBL/GenBank/DDBJ whole genome shotgun (WGS) entry which is preliminary data.</text>
</comment>
<evidence type="ECO:0000313" key="2">
    <source>
        <dbReference type="Proteomes" id="UP001153387"/>
    </source>
</evidence>
<dbReference type="SUPFAM" id="SSF46785">
    <property type="entry name" value="Winged helix' DNA-binding domain"/>
    <property type="match status" value="1"/>
</dbReference>
<sequence>MLPHEDGRTTRQQLLQTLRTGGGGSIASLSQALSITEMGVRRHVQALEREGLVEAETVKQAMGRPVSIYRLTPRADDLFPKNYPQLALDLLGELDDEPAGEAIIGRMFAGRRDKLIARHKSAMAGATLEERVAELAAIQQAGGYMSHWERDGTTGERFTLYEYNCPIAQVAGKYREACRCEQQLFEALLGAEVKRTECIADGGAKCAYAIRRPAKERAATS</sequence>
<evidence type="ECO:0000313" key="1">
    <source>
        <dbReference type="EMBL" id="MDG0793088.1"/>
    </source>
</evidence>
<dbReference type="InterPro" id="IPR036390">
    <property type="entry name" value="WH_DNA-bd_sf"/>
</dbReference>
<organism evidence="1 2">
    <name type="scientific">Cohnella ginsengisoli</name>
    <dbReference type="NCBI Taxonomy" id="425004"/>
    <lineage>
        <taxon>Bacteria</taxon>
        <taxon>Bacillati</taxon>
        <taxon>Bacillota</taxon>
        <taxon>Bacilli</taxon>
        <taxon>Bacillales</taxon>
        <taxon>Paenibacillaceae</taxon>
        <taxon>Cohnella</taxon>
    </lineage>
</organism>
<dbReference type="Gene3D" id="1.10.10.10">
    <property type="entry name" value="Winged helix-like DNA-binding domain superfamily/Winged helix DNA-binding domain"/>
    <property type="match status" value="1"/>
</dbReference>